<name>A0AAV4ND44_CAEEX</name>
<evidence type="ECO:0000313" key="2">
    <source>
        <dbReference type="Proteomes" id="UP001054945"/>
    </source>
</evidence>
<accession>A0AAV4ND44</accession>
<dbReference type="AlphaFoldDB" id="A0AAV4ND44"/>
<dbReference type="EMBL" id="BPLR01003259">
    <property type="protein sequence ID" value="GIX82667.1"/>
    <property type="molecule type" value="Genomic_DNA"/>
</dbReference>
<proteinExistence type="predicted"/>
<keyword evidence="2" id="KW-1185">Reference proteome</keyword>
<gene>
    <name evidence="1" type="ORF">CEXT_545521</name>
</gene>
<protein>
    <submittedName>
        <fullName evidence="1">Uncharacterized protein</fullName>
    </submittedName>
</protein>
<comment type="caution">
    <text evidence="1">The sequence shown here is derived from an EMBL/GenBank/DDBJ whole genome shotgun (WGS) entry which is preliminary data.</text>
</comment>
<organism evidence="1 2">
    <name type="scientific">Caerostris extrusa</name>
    <name type="common">Bark spider</name>
    <name type="synonym">Caerostris bankana</name>
    <dbReference type="NCBI Taxonomy" id="172846"/>
    <lineage>
        <taxon>Eukaryota</taxon>
        <taxon>Metazoa</taxon>
        <taxon>Ecdysozoa</taxon>
        <taxon>Arthropoda</taxon>
        <taxon>Chelicerata</taxon>
        <taxon>Arachnida</taxon>
        <taxon>Araneae</taxon>
        <taxon>Araneomorphae</taxon>
        <taxon>Entelegynae</taxon>
        <taxon>Araneoidea</taxon>
        <taxon>Araneidae</taxon>
        <taxon>Caerostris</taxon>
    </lineage>
</organism>
<evidence type="ECO:0000313" key="1">
    <source>
        <dbReference type="EMBL" id="GIX82667.1"/>
    </source>
</evidence>
<sequence>MLTIRLNYFLETYDILEEEQAGFRKGMPTSILFLKHVHAIKAGFNSKKSTLAFPDDFQGEYDTICRKRLLKVEEDWC</sequence>
<dbReference type="Proteomes" id="UP001054945">
    <property type="component" value="Unassembled WGS sequence"/>
</dbReference>
<reference evidence="1 2" key="1">
    <citation type="submission" date="2021-06" db="EMBL/GenBank/DDBJ databases">
        <title>Caerostris extrusa draft genome.</title>
        <authorList>
            <person name="Kono N."/>
            <person name="Arakawa K."/>
        </authorList>
    </citation>
    <scope>NUCLEOTIDE SEQUENCE [LARGE SCALE GENOMIC DNA]</scope>
</reference>